<organism evidence="2 4">
    <name type="scientific">Budvicia aquatica</name>
    <dbReference type="NCBI Taxonomy" id="82979"/>
    <lineage>
        <taxon>Bacteria</taxon>
        <taxon>Pseudomonadati</taxon>
        <taxon>Pseudomonadota</taxon>
        <taxon>Gammaproteobacteria</taxon>
        <taxon>Enterobacterales</taxon>
        <taxon>Budviciaceae</taxon>
        <taxon>Budvicia</taxon>
    </lineage>
</organism>
<dbReference type="EMBL" id="CAADJA010000002">
    <property type="protein sequence ID" value="VFS47368.1"/>
    <property type="molecule type" value="Genomic_DNA"/>
</dbReference>
<name>A0A2C6DFW5_9GAMM</name>
<proteinExistence type="predicted"/>
<evidence type="ECO:0000256" key="1">
    <source>
        <dbReference type="SAM" id="Phobius"/>
    </source>
</evidence>
<feature type="transmembrane region" description="Helical" evidence="1">
    <location>
        <begin position="124"/>
        <end position="146"/>
    </location>
</feature>
<keyword evidence="1" id="KW-0812">Transmembrane</keyword>
<dbReference type="OrthoDB" id="10009705at2"/>
<reference evidence="4" key="2">
    <citation type="submission" date="2017-09" db="EMBL/GenBank/DDBJ databases">
        <title>FDA dAtabase for Regulatory Grade micrObial Sequences (FDA-ARGOS): Supporting development and validation of Infectious Disease Dx tests.</title>
        <authorList>
            <person name="Minogue T."/>
            <person name="Wolcott M."/>
            <person name="Wasieloski L."/>
            <person name="Aguilar W."/>
            <person name="Moore D."/>
            <person name="Tallon L."/>
            <person name="Sadzewicz L."/>
            <person name="Ott S."/>
            <person name="Zhao X."/>
            <person name="Nagaraj S."/>
            <person name="Vavikolanu K."/>
            <person name="Aluvathingal J."/>
            <person name="Nadendla S."/>
            <person name="Sichtig H."/>
        </authorList>
    </citation>
    <scope>NUCLEOTIDE SEQUENCE [LARGE SCALE GENOMIC DNA]</scope>
    <source>
        <strain evidence="4">FDAARGOS_387</strain>
    </source>
</reference>
<keyword evidence="1" id="KW-1133">Transmembrane helix</keyword>
<evidence type="ECO:0000313" key="2">
    <source>
        <dbReference type="EMBL" id="PHI29178.1"/>
    </source>
</evidence>
<feature type="transmembrane region" description="Helical" evidence="1">
    <location>
        <begin position="94"/>
        <end position="112"/>
    </location>
</feature>
<dbReference type="RefSeq" id="WP_029096936.1">
    <property type="nucleotide sequence ID" value="NZ_CAADJA010000002.1"/>
</dbReference>
<dbReference type="AlphaFoldDB" id="A0A2C6DFW5"/>
<feature type="transmembrane region" description="Helical" evidence="1">
    <location>
        <begin position="31"/>
        <end position="55"/>
    </location>
</feature>
<keyword evidence="4" id="KW-1185">Reference proteome</keyword>
<dbReference type="EMBL" id="PDDX01000001">
    <property type="protein sequence ID" value="PHI29178.1"/>
    <property type="molecule type" value="Genomic_DNA"/>
</dbReference>
<feature type="transmembrane region" description="Helical" evidence="1">
    <location>
        <begin position="67"/>
        <end position="87"/>
    </location>
</feature>
<gene>
    <name evidence="2" type="ORF">CRN84_07510</name>
    <name evidence="3" type="ORF">NCTC12282_02303</name>
</gene>
<evidence type="ECO:0000313" key="3">
    <source>
        <dbReference type="EMBL" id="VFS47368.1"/>
    </source>
</evidence>
<evidence type="ECO:0000313" key="4">
    <source>
        <dbReference type="Proteomes" id="UP000224974"/>
    </source>
</evidence>
<dbReference type="Proteomes" id="UP000224974">
    <property type="component" value="Unassembled WGS sequence"/>
</dbReference>
<dbReference type="Proteomes" id="UP000373449">
    <property type="component" value="Unassembled WGS sequence"/>
</dbReference>
<reference evidence="2" key="1">
    <citation type="submission" date="2017-09" db="EMBL/GenBank/DDBJ databases">
        <title>FDA dAtabase for Regulatory Grade micrObial Sequences (FDA-ARGOS): Supporting development and validation of Infectious Disease Dx tests.</title>
        <authorList>
            <person name="Minogue T."/>
            <person name="Wolcott M."/>
            <person name="Wasieloski L."/>
            <person name="Aguilar W."/>
            <person name="Moore D."/>
            <person name="Tallon L.J."/>
            <person name="Sadzewicz L."/>
            <person name="Ott S."/>
            <person name="Zhao X."/>
            <person name="Nagaraj S."/>
            <person name="Vavikolanu K."/>
            <person name="Aluvathingal J."/>
            <person name="Nadendla S."/>
            <person name="Sichtig H."/>
        </authorList>
    </citation>
    <scope>NUCLEOTIDE SEQUENCE</scope>
    <source>
        <strain evidence="2">FDAARGOS_387</strain>
    </source>
</reference>
<dbReference type="STRING" id="1111728.GCA_000427805_04098"/>
<sequence length="159" mass="17320">MSHQKNKPETPLYNERDGIIFMANWPAAVRWLSVIPVVIIVFIMVRFLFFGTVLHLLSQHSVLLSNYIGAFATGLVYFSVVTVGAAAAPYKRRLTAMILALLLSLSLLYLLMANWGAVTEVGDIHGWVLSVLATVCSICGAVFGVIGTHDGLKKVSTGR</sequence>
<accession>A0A2C6DFW5</accession>
<reference evidence="3 5" key="3">
    <citation type="submission" date="2019-03" db="EMBL/GenBank/DDBJ databases">
        <authorList>
            <consortium name="Pathogen Informatics"/>
        </authorList>
    </citation>
    <scope>NUCLEOTIDE SEQUENCE [LARGE SCALE GENOMIC DNA]</scope>
    <source>
        <strain evidence="3 5">NCTC12282</strain>
    </source>
</reference>
<protein>
    <submittedName>
        <fullName evidence="2">Uncharacterized protein</fullName>
    </submittedName>
</protein>
<keyword evidence="1" id="KW-0472">Membrane</keyword>
<evidence type="ECO:0000313" key="5">
    <source>
        <dbReference type="Proteomes" id="UP000373449"/>
    </source>
</evidence>